<proteinExistence type="predicted"/>
<dbReference type="Proteomes" id="UP000256601">
    <property type="component" value="Unassembled WGS sequence"/>
</dbReference>
<accession>A0A371CEL2</accession>
<evidence type="ECO:0000313" key="1">
    <source>
        <dbReference type="EMBL" id="RDW28727.1"/>
    </source>
</evidence>
<sequence>MFYGVVLSIQPSFTTSNSSPLRTSRSTCLYLNTQGYLSWIVEDWLLYFDTTTRGLYACRRSDTSGHKHYPLLRRTTRESPLMAFLLPAFC</sequence>
<reference evidence="1 2" key="1">
    <citation type="submission" date="2018-07" db="EMBL/GenBank/DDBJ databases">
        <title>Draft Genome Assemblies for Five Robust Yarrowia lipolytica Strains Exhibiting High Lipid Production and Pentose Sugar Utilization and Sugar Alcohol Secretion from Undetoxified Lignocellulosic Biomass Hydrolysates.</title>
        <authorList>
            <consortium name="DOE Joint Genome Institute"/>
            <person name="Walker C."/>
            <person name="Ryu S."/>
            <person name="Na H."/>
            <person name="Zane M."/>
            <person name="LaButti K."/>
            <person name="Lipzen A."/>
            <person name="Haridas S."/>
            <person name="Barry K."/>
            <person name="Grigoriev I.V."/>
            <person name="Quarterman J."/>
            <person name="Slininger P."/>
            <person name="Dien B."/>
            <person name="Trinh C.T."/>
        </authorList>
    </citation>
    <scope>NUCLEOTIDE SEQUENCE [LARGE SCALE GENOMIC DNA]</scope>
    <source>
        <strain evidence="1 2">YB392</strain>
    </source>
</reference>
<dbReference type="AlphaFoldDB" id="A0A371CEL2"/>
<organism evidence="1 2">
    <name type="scientific">Yarrowia lipolytica</name>
    <name type="common">Candida lipolytica</name>
    <dbReference type="NCBI Taxonomy" id="4952"/>
    <lineage>
        <taxon>Eukaryota</taxon>
        <taxon>Fungi</taxon>
        <taxon>Dikarya</taxon>
        <taxon>Ascomycota</taxon>
        <taxon>Saccharomycotina</taxon>
        <taxon>Dipodascomycetes</taxon>
        <taxon>Dipodascales</taxon>
        <taxon>Dipodascales incertae sedis</taxon>
        <taxon>Yarrowia</taxon>
    </lineage>
</organism>
<gene>
    <name evidence="1" type="ORF">B0I71DRAFT_126914</name>
</gene>
<protein>
    <submittedName>
        <fullName evidence="1">Uncharacterized protein</fullName>
    </submittedName>
</protein>
<evidence type="ECO:0000313" key="2">
    <source>
        <dbReference type="Proteomes" id="UP000256601"/>
    </source>
</evidence>
<name>A0A371CEL2_YARLL</name>
<dbReference type="EMBL" id="KZ858950">
    <property type="protein sequence ID" value="RDW28727.1"/>
    <property type="molecule type" value="Genomic_DNA"/>
</dbReference>